<dbReference type="SMART" id="SM00343">
    <property type="entry name" value="ZnF_C2HC"/>
    <property type="match status" value="1"/>
</dbReference>
<reference evidence="4 5" key="1">
    <citation type="submission" date="2015-01" db="EMBL/GenBank/DDBJ databases">
        <title>Evolution of Trichinella species and genotypes.</title>
        <authorList>
            <person name="Korhonen P.K."/>
            <person name="Edoardo P."/>
            <person name="Giuseppe L.R."/>
            <person name="Gasser R.B."/>
        </authorList>
    </citation>
    <scope>NUCLEOTIDE SEQUENCE [LARGE SCALE GENOMIC DNA]</scope>
    <source>
        <strain evidence="4">ISS417</strain>
    </source>
</reference>
<keyword evidence="5" id="KW-1185">Reference proteome</keyword>
<dbReference type="Pfam" id="PF00098">
    <property type="entry name" value="zf-CCHC"/>
    <property type="match status" value="1"/>
</dbReference>
<comment type="caution">
    <text evidence="4">The sequence shown here is derived from an EMBL/GenBank/DDBJ whole genome shotgun (WGS) entry which is preliminary data.</text>
</comment>
<dbReference type="InterPro" id="IPR021109">
    <property type="entry name" value="Peptidase_aspartic_dom_sf"/>
</dbReference>
<dbReference type="PROSITE" id="PS50158">
    <property type="entry name" value="ZF_CCHC"/>
    <property type="match status" value="1"/>
</dbReference>
<evidence type="ECO:0000313" key="4">
    <source>
        <dbReference type="EMBL" id="KRX39792.1"/>
    </source>
</evidence>
<keyword evidence="1" id="KW-0862">Zinc</keyword>
<evidence type="ECO:0000259" key="3">
    <source>
        <dbReference type="PROSITE" id="PS50158"/>
    </source>
</evidence>
<proteinExistence type="predicted"/>
<dbReference type="InterPro" id="IPR001969">
    <property type="entry name" value="Aspartic_peptidase_AS"/>
</dbReference>
<dbReference type="STRING" id="144512.A0A0V0TLH8"/>
<dbReference type="Pfam" id="PF13975">
    <property type="entry name" value="gag-asp_proteas"/>
    <property type="match status" value="1"/>
</dbReference>
<accession>A0A0V0TLH8</accession>
<dbReference type="Gene3D" id="2.40.70.10">
    <property type="entry name" value="Acid Proteases"/>
    <property type="match status" value="1"/>
</dbReference>
<dbReference type="GO" id="GO:0008270">
    <property type="term" value="F:zinc ion binding"/>
    <property type="evidence" value="ECO:0007669"/>
    <property type="project" value="UniProtKB-KW"/>
</dbReference>
<dbReference type="SUPFAM" id="SSF50630">
    <property type="entry name" value="Acid proteases"/>
    <property type="match status" value="1"/>
</dbReference>
<sequence>MVRINRAPDGATNGERCRIDSLTTVLELLDPTAGRVTEAAAAAVTTRKEVEDDLAEVLRHIKELLTDNTLAGTKRQPPWQRQGPERRGDRRCWKCGGLGHISRECQASSRDAWVSEAPWGGVGCNMLVDTGSAVTLADERFMRHSKTMRDVPKPLIRLETASRTELEITNASVTEIVLGNSVTVQHTVLCVRELSHKILLGWDFMRYHGYTPDPTAGCLRMRQVNIPFLNSLAVAPVRAESRQSELMGHQPAHEAMEKMLSSEQESSGKHR</sequence>
<evidence type="ECO:0000256" key="2">
    <source>
        <dbReference type="SAM" id="MobiDB-lite"/>
    </source>
</evidence>
<dbReference type="Proteomes" id="UP000055048">
    <property type="component" value="Unassembled WGS sequence"/>
</dbReference>
<name>A0A0V0TLH8_9BILA</name>
<dbReference type="AlphaFoldDB" id="A0A0V0TLH8"/>
<gene>
    <name evidence="4" type="ORF">T05_15535</name>
</gene>
<dbReference type="PROSITE" id="PS00141">
    <property type="entry name" value="ASP_PROTEASE"/>
    <property type="match status" value="1"/>
</dbReference>
<evidence type="ECO:0000256" key="1">
    <source>
        <dbReference type="PROSITE-ProRule" id="PRU00047"/>
    </source>
</evidence>
<feature type="region of interest" description="Disordered" evidence="2">
    <location>
        <begin position="242"/>
        <end position="271"/>
    </location>
</feature>
<feature type="domain" description="CCHC-type" evidence="3">
    <location>
        <begin position="90"/>
        <end position="105"/>
    </location>
</feature>
<keyword evidence="1" id="KW-0863">Zinc-finger</keyword>
<dbReference type="SUPFAM" id="SSF57756">
    <property type="entry name" value="Retrovirus zinc finger-like domains"/>
    <property type="match status" value="1"/>
</dbReference>
<dbReference type="Gene3D" id="4.10.60.10">
    <property type="entry name" value="Zinc finger, CCHC-type"/>
    <property type="match status" value="1"/>
</dbReference>
<keyword evidence="1" id="KW-0479">Metal-binding</keyword>
<dbReference type="CDD" id="cd00303">
    <property type="entry name" value="retropepsin_like"/>
    <property type="match status" value="1"/>
</dbReference>
<dbReference type="GO" id="GO:0004190">
    <property type="term" value="F:aspartic-type endopeptidase activity"/>
    <property type="evidence" value="ECO:0007669"/>
    <property type="project" value="InterPro"/>
</dbReference>
<dbReference type="GO" id="GO:0006508">
    <property type="term" value="P:proteolysis"/>
    <property type="evidence" value="ECO:0007669"/>
    <property type="project" value="InterPro"/>
</dbReference>
<evidence type="ECO:0000313" key="5">
    <source>
        <dbReference type="Proteomes" id="UP000055048"/>
    </source>
</evidence>
<dbReference type="InterPro" id="IPR036875">
    <property type="entry name" value="Znf_CCHC_sf"/>
</dbReference>
<dbReference type="EMBL" id="JYDJ01000221">
    <property type="protein sequence ID" value="KRX39792.1"/>
    <property type="molecule type" value="Genomic_DNA"/>
</dbReference>
<dbReference type="GO" id="GO:0003676">
    <property type="term" value="F:nucleic acid binding"/>
    <property type="evidence" value="ECO:0007669"/>
    <property type="project" value="InterPro"/>
</dbReference>
<protein>
    <recommendedName>
        <fullName evidence="3">CCHC-type domain-containing protein</fullName>
    </recommendedName>
</protein>
<dbReference type="GO" id="GO:0019899">
    <property type="term" value="F:enzyme binding"/>
    <property type="evidence" value="ECO:0007669"/>
    <property type="project" value="UniProtKB-ARBA"/>
</dbReference>
<dbReference type="InterPro" id="IPR001878">
    <property type="entry name" value="Znf_CCHC"/>
</dbReference>
<organism evidence="4 5">
    <name type="scientific">Trichinella murrelli</name>
    <dbReference type="NCBI Taxonomy" id="144512"/>
    <lineage>
        <taxon>Eukaryota</taxon>
        <taxon>Metazoa</taxon>
        <taxon>Ecdysozoa</taxon>
        <taxon>Nematoda</taxon>
        <taxon>Enoplea</taxon>
        <taxon>Dorylaimia</taxon>
        <taxon>Trichinellida</taxon>
        <taxon>Trichinellidae</taxon>
        <taxon>Trichinella</taxon>
    </lineage>
</organism>